<dbReference type="eggNOG" id="COG1792">
    <property type="taxonomic scope" value="Bacteria"/>
</dbReference>
<gene>
    <name evidence="9" type="ORF">HMPREF1476_02309</name>
</gene>
<dbReference type="InterPro" id="IPR007221">
    <property type="entry name" value="MreC"/>
</dbReference>
<evidence type="ECO:0000256" key="2">
    <source>
        <dbReference type="ARBA" id="ARBA00013855"/>
    </source>
</evidence>
<name>S3B7Y1_9BURK</name>
<dbReference type="PANTHER" id="PTHR34138">
    <property type="entry name" value="CELL SHAPE-DETERMINING PROTEIN MREC"/>
    <property type="match status" value="1"/>
</dbReference>
<dbReference type="PATRIC" id="fig|1203554.3.peg.2392"/>
<dbReference type="InterPro" id="IPR055342">
    <property type="entry name" value="MreC_beta-barrel_core"/>
</dbReference>
<evidence type="ECO:0000256" key="6">
    <source>
        <dbReference type="SAM" id="Coils"/>
    </source>
</evidence>
<proteinExistence type="inferred from homology"/>
<evidence type="ECO:0000256" key="3">
    <source>
        <dbReference type="ARBA" id="ARBA00022960"/>
    </source>
</evidence>
<dbReference type="Proteomes" id="UP000014400">
    <property type="component" value="Unassembled WGS sequence"/>
</dbReference>
<feature type="coiled-coil region" evidence="6">
    <location>
        <begin position="74"/>
        <end position="118"/>
    </location>
</feature>
<evidence type="ECO:0000313" key="10">
    <source>
        <dbReference type="Proteomes" id="UP000014400"/>
    </source>
</evidence>
<dbReference type="GO" id="GO:0008360">
    <property type="term" value="P:regulation of cell shape"/>
    <property type="evidence" value="ECO:0007669"/>
    <property type="project" value="UniProtKB-KW"/>
</dbReference>
<dbReference type="Pfam" id="PF04085">
    <property type="entry name" value="MreC"/>
    <property type="match status" value="1"/>
</dbReference>
<dbReference type="RefSeq" id="WP_016475294.1">
    <property type="nucleotide sequence ID" value="NZ_KE150482.1"/>
</dbReference>
<dbReference type="InterPro" id="IPR042175">
    <property type="entry name" value="Cell/Rod_MreC_2"/>
</dbReference>
<dbReference type="InterPro" id="IPR042177">
    <property type="entry name" value="Cell/Rod_1"/>
</dbReference>
<dbReference type="EMBL" id="ATCF01000038">
    <property type="protein sequence ID" value="EPD97473.1"/>
    <property type="molecule type" value="Genomic_DNA"/>
</dbReference>
<dbReference type="GO" id="GO:0005886">
    <property type="term" value="C:plasma membrane"/>
    <property type="evidence" value="ECO:0007669"/>
    <property type="project" value="TreeGrafter"/>
</dbReference>
<dbReference type="PIRSF" id="PIRSF038471">
    <property type="entry name" value="MreC"/>
    <property type="match status" value="1"/>
</dbReference>
<feature type="region of interest" description="Disordered" evidence="7">
    <location>
        <begin position="288"/>
        <end position="309"/>
    </location>
</feature>
<dbReference type="NCBIfam" id="TIGR00219">
    <property type="entry name" value="mreC"/>
    <property type="match status" value="1"/>
</dbReference>
<comment type="function">
    <text evidence="5">Involved in formation and maintenance of cell shape.</text>
</comment>
<evidence type="ECO:0000313" key="9">
    <source>
        <dbReference type="EMBL" id="EPD97473.1"/>
    </source>
</evidence>
<dbReference type="GeneID" id="64062323"/>
<feature type="domain" description="Rod shape-determining protein MreC beta-barrel core" evidence="8">
    <location>
        <begin position="127"/>
        <end position="273"/>
    </location>
</feature>
<reference evidence="9 10" key="1">
    <citation type="submission" date="2013-04" db="EMBL/GenBank/DDBJ databases">
        <title>The Genome Sequence of Sutterella wadsworthensis HGA0223.</title>
        <authorList>
            <consortium name="The Broad Institute Genomics Platform"/>
            <person name="Earl A."/>
            <person name="Ward D."/>
            <person name="Feldgarden M."/>
            <person name="Gevers D."/>
            <person name="Schmidt T.M."/>
            <person name="Dover J."/>
            <person name="Dai D."/>
            <person name="Walker B."/>
            <person name="Young S."/>
            <person name="Zeng Q."/>
            <person name="Gargeya S."/>
            <person name="Fitzgerald M."/>
            <person name="Haas B."/>
            <person name="Abouelleil A."/>
            <person name="Allen A.W."/>
            <person name="Alvarado L."/>
            <person name="Arachchi H.M."/>
            <person name="Berlin A.M."/>
            <person name="Chapman S.B."/>
            <person name="Gainer-Dewar J."/>
            <person name="Goldberg J."/>
            <person name="Griggs A."/>
            <person name="Gujja S."/>
            <person name="Hansen M."/>
            <person name="Howarth C."/>
            <person name="Imamovic A."/>
            <person name="Ireland A."/>
            <person name="Larimer J."/>
            <person name="McCowan C."/>
            <person name="Murphy C."/>
            <person name="Pearson M."/>
            <person name="Poon T.W."/>
            <person name="Priest M."/>
            <person name="Roberts A."/>
            <person name="Saif S."/>
            <person name="Shea T."/>
            <person name="Sisk P."/>
            <person name="Sykes S."/>
            <person name="Wortman J."/>
            <person name="Nusbaum C."/>
            <person name="Birren B."/>
        </authorList>
    </citation>
    <scope>NUCLEOTIDE SEQUENCE [LARGE SCALE GENOMIC DNA]</scope>
    <source>
        <strain evidence="9 10">HGA0223</strain>
    </source>
</reference>
<dbReference type="STRING" id="1203554.HMPREF1476_02309"/>
<comment type="caution">
    <text evidence="9">The sequence shown here is derived from an EMBL/GenBank/DDBJ whole genome shotgun (WGS) entry which is preliminary data.</text>
</comment>
<evidence type="ECO:0000256" key="7">
    <source>
        <dbReference type="SAM" id="MobiDB-lite"/>
    </source>
</evidence>
<dbReference type="HOGENOM" id="CLU_042663_2_0_4"/>
<organism evidence="9 10">
    <name type="scientific">Sutterella wadsworthensis HGA0223</name>
    <dbReference type="NCBI Taxonomy" id="1203554"/>
    <lineage>
        <taxon>Bacteria</taxon>
        <taxon>Pseudomonadati</taxon>
        <taxon>Pseudomonadota</taxon>
        <taxon>Betaproteobacteria</taxon>
        <taxon>Burkholderiales</taxon>
        <taxon>Sutterellaceae</taxon>
        <taxon>Sutterella</taxon>
    </lineage>
</organism>
<dbReference type="Gene3D" id="2.40.10.350">
    <property type="entry name" value="Rod shape-determining protein MreC, domain 2"/>
    <property type="match status" value="1"/>
</dbReference>
<dbReference type="PANTHER" id="PTHR34138:SF1">
    <property type="entry name" value="CELL SHAPE-DETERMINING PROTEIN MREC"/>
    <property type="match status" value="1"/>
</dbReference>
<evidence type="ECO:0000256" key="5">
    <source>
        <dbReference type="PIRNR" id="PIRNR038471"/>
    </source>
</evidence>
<sequence>MAYGAPPLFRQGVSIRARFLFFLMLSLAVILVDGRLRALDDFRSALTSFLTPFKEVVQLPGLFIENSAGYFISKKNLNEEIQRLTKENQLLQLDAARMEEMRQENENLRHLVSALAATTDHVVTTEVIGRPADPFSRRIQIAAGALDGVQVGMPVIGPFGVLGQVSRTVSHQSEVTLISDHKSRISVINNRTGQIFLLAGTGDSGLLTVAFAQPSADLQPGDELVTSGLDHLYPKAVLTAIVKSSTYVPGEAYRRVEATAAADLTDVQFATVVLVNPHPTAELDIKDVKPQNRFERRDKADRQNRRDQK</sequence>
<keyword evidence="10" id="KW-1185">Reference proteome</keyword>
<comment type="similarity">
    <text evidence="1 5">Belongs to the MreC family.</text>
</comment>
<evidence type="ECO:0000256" key="1">
    <source>
        <dbReference type="ARBA" id="ARBA00009369"/>
    </source>
</evidence>
<dbReference type="AlphaFoldDB" id="S3B7Y1"/>
<protein>
    <recommendedName>
        <fullName evidence="2 5">Cell shape-determining protein MreC</fullName>
    </recommendedName>
    <alternativeName>
        <fullName evidence="4 5">Cell shape protein MreC</fullName>
    </alternativeName>
</protein>
<keyword evidence="3 5" id="KW-0133">Cell shape</keyword>
<accession>S3B7Y1</accession>
<evidence type="ECO:0000256" key="4">
    <source>
        <dbReference type="ARBA" id="ARBA00032089"/>
    </source>
</evidence>
<evidence type="ECO:0000259" key="8">
    <source>
        <dbReference type="Pfam" id="PF04085"/>
    </source>
</evidence>
<dbReference type="Gene3D" id="2.40.10.340">
    <property type="entry name" value="Rod shape-determining protein MreC, domain 1"/>
    <property type="match status" value="1"/>
</dbReference>
<keyword evidence="6" id="KW-0175">Coiled coil</keyword>